<evidence type="ECO:0000256" key="4">
    <source>
        <dbReference type="SAM" id="MobiDB-lite"/>
    </source>
</evidence>
<dbReference type="Pfam" id="PF02185">
    <property type="entry name" value="HR1"/>
    <property type="match status" value="1"/>
</dbReference>
<dbReference type="SUPFAM" id="SSF50156">
    <property type="entry name" value="PDZ domain-like"/>
    <property type="match status" value="1"/>
</dbReference>
<evidence type="ECO:0000259" key="5">
    <source>
        <dbReference type="PROSITE" id="PS50106"/>
    </source>
</evidence>
<dbReference type="PROSITE" id="PS51860">
    <property type="entry name" value="REM_1"/>
    <property type="match status" value="1"/>
</dbReference>
<accession>A0A9P0H070</accession>
<dbReference type="PANTHER" id="PTHR23031">
    <property type="entry name" value="RHOPHILIN"/>
    <property type="match status" value="1"/>
</dbReference>
<reference evidence="8" key="1">
    <citation type="submission" date="2022-01" db="EMBL/GenBank/DDBJ databases">
        <authorList>
            <person name="King R."/>
        </authorList>
    </citation>
    <scope>NUCLEOTIDE SEQUENCE</scope>
</reference>
<feature type="domain" description="PDZ" evidence="5">
    <location>
        <begin position="492"/>
        <end position="569"/>
    </location>
</feature>
<keyword evidence="9" id="KW-1185">Reference proteome</keyword>
<dbReference type="InterPro" id="IPR036034">
    <property type="entry name" value="PDZ_sf"/>
</dbReference>
<dbReference type="InterPro" id="IPR011072">
    <property type="entry name" value="HR1_rho-bd"/>
</dbReference>
<dbReference type="InterPro" id="IPR001478">
    <property type="entry name" value="PDZ"/>
</dbReference>
<gene>
    <name evidence="8" type="ORF">NEZAVI_LOCUS4697</name>
</gene>
<feature type="domain" description="REM-1" evidence="7">
    <location>
        <begin position="19"/>
        <end position="93"/>
    </location>
</feature>
<feature type="domain" description="BRO1" evidence="6">
    <location>
        <begin position="104"/>
        <end position="478"/>
    </location>
</feature>
<dbReference type="PROSITE" id="PS51180">
    <property type="entry name" value="BRO1"/>
    <property type="match status" value="1"/>
</dbReference>
<dbReference type="InterPro" id="IPR038499">
    <property type="entry name" value="BRO1_sf"/>
</dbReference>
<dbReference type="InterPro" id="IPR047138">
    <property type="entry name" value="RHPN1_2"/>
</dbReference>
<dbReference type="Gene3D" id="2.30.42.10">
    <property type="match status" value="1"/>
</dbReference>
<evidence type="ECO:0000256" key="1">
    <source>
        <dbReference type="ARBA" id="ARBA00010369"/>
    </source>
</evidence>
<dbReference type="Gene3D" id="1.10.287.160">
    <property type="entry name" value="HR1 repeat"/>
    <property type="match status" value="1"/>
</dbReference>
<keyword evidence="2 3" id="KW-0175">Coiled coil</keyword>
<dbReference type="Proteomes" id="UP001152798">
    <property type="component" value="Chromosome 2"/>
</dbReference>
<feature type="coiled-coil region" evidence="3">
    <location>
        <begin position="70"/>
        <end position="97"/>
    </location>
</feature>
<dbReference type="AlphaFoldDB" id="A0A9P0H070"/>
<evidence type="ECO:0000313" key="8">
    <source>
        <dbReference type="EMBL" id="CAH1394154.1"/>
    </source>
</evidence>
<evidence type="ECO:0000259" key="6">
    <source>
        <dbReference type="PROSITE" id="PS51180"/>
    </source>
</evidence>
<protein>
    <recommendedName>
        <fullName evidence="10">Rhophilin-2</fullName>
    </recommendedName>
</protein>
<dbReference type="GO" id="GO:0007165">
    <property type="term" value="P:signal transduction"/>
    <property type="evidence" value="ECO:0007669"/>
    <property type="project" value="InterPro"/>
</dbReference>
<dbReference type="Gene3D" id="1.25.40.280">
    <property type="entry name" value="alix/aip1 like domains"/>
    <property type="match status" value="1"/>
</dbReference>
<dbReference type="Pfam" id="PF03097">
    <property type="entry name" value="BRO1"/>
    <property type="match status" value="1"/>
</dbReference>
<evidence type="ECO:0000259" key="7">
    <source>
        <dbReference type="PROSITE" id="PS51860"/>
    </source>
</evidence>
<dbReference type="InterPro" id="IPR036274">
    <property type="entry name" value="HR1_rpt_sf"/>
</dbReference>
<dbReference type="SMART" id="SM00228">
    <property type="entry name" value="PDZ"/>
    <property type="match status" value="1"/>
</dbReference>
<sequence>MAQAAVIRAHNRAQAKGSDPRVATCRGKLQSKRSKLNQEINKELRLRAGAENLFRATTNRKLRETVALELSFVNSNLQLLKEQLAELNSSVELYQGESSEPVMPVIPLGLKETKDIDFREPFKDFILEHYSEDGSKYDSAINDFMEMRQAMRTPHRDHTGISLLLEYYNQLYFVERRFFPPDRSLGIFFEWYDSLTGVPSSQRTVAFEKACVLLNVAALYTQIAARKPRDSAKGLDSGVDNWLRAAGALKYLAENFTNPPSMDLTASVLDMLTQLMLAQAHEFLFEKLQLQSKDKRDGDMNFDLALEANHLSKSYKHLTELTSPCEFLPLPWSCLCRLKCEYYASLAHGYSADGVAKKGKATTTLVDCMLKQNDSLLDSAREQHAAILREAHLLKSSARLEEAWRVLRLNRELRTKEAISRVLGARSNIINRCDETQSLADIIEPPLPQGELKTQLRPTPPDPGSVPTSDLFSGLGPLGVFSARNRWTPPRTVALEESSGGFGFSITTGSPAVVTGVHAGSLAERCGLKEGDLIVGIGDTDVKWSSHEEVVRLIRSSGRVLVLKLVTPLCIKSVQQKSSKKPDTDTRMKQQSPKDTKDSKKLSWSIFKKPKDPPPNTNIILR</sequence>
<dbReference type="GO" id="GO:0051497">
    <property type="term" value="P:negative regulation of stress fiber assembly"/>
    <property type="evidence" value="ECO:0007669"/>
    <property type="project" value="TreeGrafter"/>
</dbReference>
<dbReference type="SMART" id="SM01041">
    <property type="entry name" value="BRO1"/>
    <property type="match status" value="1"/>
</dbReference>
<dbReference type="PANTHER" id="PTHR23031:SF15">
    <property type="entry name" value="LD12055P"/>
    <property type="match status" value="1"/>
</dbReference>
<name>A0A9P0H070_NEZVI</name>
<comment type="similarity">
    <text evidence="1">Belongs to the RHPN family.</text>
</comment>
<dbReference type="SMART" id="SM00742">
    <property type="entry name" value="Hr1"/>
    <property type="match status" value="1"/>
</dbReference>
<organism evidence="8 9">
    <name type="scientific">Nezara viridula</name>
    <name type="common">Southern green stink bug</name>
    <name type="synonym">Cimex viridulus</name>
    <dbReference type="NCBI Taxonomy" id="85310"/>
    <lineage>
        <taxon>Eukaryota</taxon>
        <taxon>Metazoa</taxon>
        <taxon>Ecdysozoa</taxon>
        <taxon>Arthropoda</taxon>
        <taxon>Hexapoda</taxon>
        <taxon>Insecta</taxon>
        <taxon>Pterygota</taxon>
        <taxon>Neoptera</taxon>
        <taxon>Paraneoptera</taxon>
        <taxon>Hemiptera</taxon>
        <taxon>Heteroptera</taxon>
        <taxon>Panheteroptera</taxon>
        <taxon>Pentatomomorpha</taxon>
        <taxon>Pentatomoidea</taxon>
        <taxon>Pentatomidae</taxon>
        <taxon>Pentatominae</taxon>
        <taxon>Nezara</taxon>
    </lineage>
</organism>
<dbReference type="EMBL" id="OV725078">
    <property type="protein sequence ID" value="CAH1394154.1"/>
    <property type="molecule type" value="Genomic_DNA"/>
</dbReference>
<dbReference type="CDD" id="cd11633">
    <property type="entry name" value="HR1_Rhophilin-1"/>
    <property type="match status" value="1"/>
</dbReference>
<dbReference type="Pfam" id="PF00595">
    <property type="entry name" value="PDZ"/>
    <property type="match status" value="1"/>
</dbReference>
<proteinExistence type="inferred from homology"/>
<feature type="compositionally biased region" description="Basic and acidic residues" evidence="4">
    <location>
        <begin position="580"/>
        <end position="601"/>
    </location>
</feature>
<feature type="region of interest" description="Disordered" evidence="4">
    <location>
        <begin position="576"/>
        <end position="622"/>
    </location>
</feature>
<dbReference type="PROSITE" id="PS50106">
    <property type="entry name" value="PDZ"/>
    <property type="match status" value="1"/>
</dbReference>
<evidence type="ECO:0000256" key="2">
    <source>
        <dbReference type="PROSITE-ProRule" id="PRU01207"/>
    </source>
</evidence>
<evidence type="ECO:0000313" key="9">
    <source>
        <dbReference type="Proteomes" id="UP001152798"/>
    </source>
</evidence>
<evidence type="ECO:0000256" key="3">
    <source>
        <dbReference type="SAM" id="Coils"/>
    </source>
</evidence>
<evidence type="ECO:0008006" key="10">
    <source>
        <dbReference type="Google" id="ProtNLM"/>
    </source>
</evidence>
<dbReference type="InterPro" id="IPR004328">
    <property type="entry name" value="BRO1_dom"/>
</dbReference>
<dbReference type="SUPFAM" id="SSF46585">
    <property type="entry name" value="HR1 repeat"/>
    <property type="match status" value="1"/>
</dbReference>
<dbReference type="OrthoDB" id="64867at2759"/>